<accession>A0A2N6LU81</accession>
<keyword evidence="6" id="KW-0456">Lyase</keyword>
<evidence type="ECO:0000256" key="1">
    <source>
        <dbReference type="ARBA" id="ARBA00001911"/>
    </source>
</evidence>
<dbReference type="InterPro" id="IPR043009">
    <property type="entry name" value="LOR/SDH_bifunc_enz_cons_dom_sf"/>
</dbReference>
<feature type="domain" description="Arginine dihydrolase ArgZ/ArgE-like C-terminal second subdomain" evidence="10">
    <location>
        <begin position="475"/>
        <end position="687"/>
    </location>
</feature>
<evidence type="ECO:0000256" key="4">
    <source>
        <dbReference type="ARBA" id="ARBA00022801"/>
    </source>
</evidence>
<keyword evidence="4" id="KW-0378">Hydrolase</keyword>
<dbReference type="GO" id="GO:0000052">
    <property type="term" value="P:citrulline metabolic process"/>
    <property type="evidence" value="ECO:0007669"/>
    <property type="project" value="TreeGrafter"/>
</dbReference>
<protein>
    <recommendedName>
        <fullName evidence="7">ornithine cyclodeaminase</fullName>
        <ecNumber evidence="7">4.3.1.12</ecNumber>
    </recommendedName>
</protein>
<feature type="active site" description="Proton donor" evidence="8">
    <location>
        <position position="168"/>
    </location>
</feature>
<sequence length="703" mass="78084">MTSQIRYLMCPPDHYDVDYVINPWMEGNIHKSSRDRAVQQWHQLYHILKEHAIVDLVPPQKGWPDMVFTANAGLVLGDTVVLSRFLHKERQGEEPYFKQWFEENGYKVYELPKDLPFEGAGDALLDREGRWLWAGYGFRSELDSHPYLAKWLDIEVLSLRLIDDRFYHLDTCFCPLADGYLLYYPAAFDSYSNRLIEMRVAPEKRIAIDEADAVNFACNAVNVDRIVIMNKASNPLKERLADVGFEIIETPLTEFLKAGGAAKCLTLRVTEPVREELHANVSVESRILRMEGHLLDAGLINRALDLIVDNGGSFQVLNFNLGEQRQSTSAAEVKVSAPSHEVMEEIISQLIDLGAVDLPQDEQDVKLEPVTIPGVAPDDFYVSTIYPTEVRINGEWVIVQNQRMDGAIAISQTPQGLVAQCKILRDLEVGEQVVVDVQGIRTIRKTESREKRNAEEFSFMSSGVSSERRVELVVEQVAWELRKIRDAGGKVVVTAGPVVIHTGGGEHLSRLIHEGYIQALLGGNAIAVHDIEQSIMGTSLGVDMKRGVAVRGGHRHHLKVINTIRRYGSIAKAVEAGIIKSGVMYECVKNNVPFCLAGSIRDDGPLPDTEMDLIKAQAKYAELLKGAEMILMLSSMLHSIGVGNMTPAGVKMVCVDINPAVVTKLSDRGSVESVGVVTDVGLFLSLLTKQLDKLTSPYTAKMG</sequence>
<dbReference type="GO" id="GO:0016597">
    <property type="term" value="F:amino acid binding"/>
    <property type="evidence" value="ECO:0007669"/>
    <property type="project" value="TreeGrafter"/>
</dbReference>
<dbReference type="InterPro" id="IPR048963">
    <property type="entry name" value="ArgZ/ArgE-like_C_2nd"/>
</dbReference>
<dbReference type="PANTHER" id="PTHR12737">
    <property type="entry name" value="DIMETHYLARGININE DIMETHYLAMINOHYDROLASE"/>
    <property type="match status" value="1"/>
</dbReference>
<dbReference type="Gene3D" id="3.75.10.10">
    <property type="entry name" value="L-arginine/glycine Amidinotransferase, Chain A"/>
    <property type="match status" value="1"/>
</dbReference>
<dbReference type="Pfam" id="PF19420">
    <property type="entry name" value="DDAH_eukar"/>
    <property type="match status" value="1"/>
</dbReference>
<evidence type="ECO:0000256" key="6">
    <source>
        <dbReference type="ARBA" id="ARBA00023239"/>
    </source>
</evidence>
<evidence type="ECO:0000259" key="10">
    <source>
        <dbReference type="Pfam" id="PF21570"/>
    </source>
</evidence>
<reference evidence="12 13" key="1">
    <citation type="submission" date="2017-07" db="EMBL/GenBank/DDBJ databases">
        <title>Genomes of Fischerella (Mastigocladus) sp. strains.</title>
        <authorList>
            <person name="Miller S.R."/>
        </authorList>
    </citation>
    <scope>NUCLEOTIDE SEQUENCE [LARGE SCALE GENOMIC DNA]</scope>
    <source>
        <strain evidence="12 13">CCMEE 5330</strain>
    </source>
</reference>
<comment type="similarity">
    <text evidence="2">Belongs to the DDAH family.</text>
</comment>
<dbReference type="GO" id="GO:0008473">
    <property type="term" value="F:ornithine cyclodeaminase activity"/>
    <property type="evidence" value="ECO:0007669"/>
    <property type="project" value="UniProtKB-EC"/>
</dbReference>
<dbReference type="PANTHER" id="PTHR12737:SF9">
    <property type="entry name" value="DIMETHYLARGININASE"/>
    <property type="match status" value="1"/>
</dbReference>
<feature type="domain" description="LOR/SDH bifunctional enzyme conserved" evidence="9">
    <location>
        <begin position="286"/>
        <end position="386"/>
    </location>
</feature>
<evidence type="ECO:0000256" key="7">
    <source>
        <dbReference type="ARBA" id="ARBA00066346"/>
    </source>
</evidence>
<dbReference type="Pfam" id="PF21570">
    <property type="entry name" value="ArgZ-like_C_2nd"/>
    <property type="match status" value="1"/>
</dbReference>
<dbReference type="CDD" id="cd12144">
    <property type="entry name" value="SDH_N_domain"/>
    <property type="match status" value="1"/>
</dbReference>
<evidence type="ECO:0000256" key="8">
    <source>
        <dbReference type="PIRSR" id="PIRSR633199-1"/>
    </source>
</evidence>
<dbReference type="AlphaFoldDB" id="A0A2N6LU81"/>
<name>A0A2N6LU81_9CYAN</name>
<dbReference type="EC" id="4.3.1.12" evidence="7"/>
<evidence type="ECO:0000313" key="13">
    <source>
        <dbReference type="Proteomes" id="UP000234966"/>
    </source>
</evidence>
<dbReference type="InterPro" id="IPR048964">
    <property type="entry name" value="ArgZ/ArgE-like_C_1st"/>
</dbReference>
<keyword evidence="3" id="KW-0547">Nucleotide-binding</keyword>
<evidence type="ECO:0000313" key="12">
    <source>
        <dbReference type="EMBL" id="PMB38040.1"/>
    </source>
</evidence>
<dbReference type="GO" id="GO:0000166">
    <property type="term" value="F:nucleotide binding"/>
    <property type="evidence" value="ECO:0007669"/>
    <property type="project" value="UniProtKB-KW"/>
</dbReference>
<dbReference type="GO" id="GO:0045429">
    <property type="term" value="P:positive regulation of nitric oxide biosynthetic process"/>
    <property type="evidence" value="ECO:0007669"/>
    <property type="project" value="TreeGrafter"/>
</dbReference>
<comment type="cofactor">
    <cofactor evidence="1">
        <name>NAD(+)</name>
        <dbReference type="ChEBI" id="CHEBI:57540"/>
    </cofactor>
</comment>
<dbReference type="SUPFAM" id="SSF55909">
    <property type="entry name" value="Pentein"/>
    <property type="match status" value="1"/>
</dbReference>
<evidence type="ECO:0000256" key="2">
    <source>
        <dbReference type="ARBA" id="ARBA00008532"/>
    </source>
</evidence>
<dbReference type="Pfam" id="PF04455">
    <property type="entry name" value="Saccharop_dh_N"/>
    <property type="match status" value="1"/>
</dbReference>
<comment type="caution">
    <text evidence="12">The sequence shown here is derived from an EMBL/GenBank/DDBJ whole genome shotgun (WGS) entry which is preliminary data.</text>
</comment>
<keyword evidence="5" id="KW-0520">NAD</keyword>
<dbReference type="EMBL" id="NMQI01000718">
    <property type="protein sequence ID" value="PMB38040.1"/>
    <property type="molecule type" value="Genomic_DNA"/>
</dbReference>
<evidence type="ECO:0000256" key="5">
    <source>
        <dbReference type="ARBA" id="ARBA00023027"/>
    </source>
</evidence>
<evidence type="ECO:0000259" key="9">
    <source>
        <dbReference type="Pfam" id="PF04455"/>
    </source>
</evidence>
<dbReference type="Gene3D" id="3.30.70.2690">
    <property type="entry name" value="LOR/SDH bifunctional enzyme, conserved domain"/>
    <property type="match status" value="1"/>
</dbReference>
<dbReference type="Proteomes" id="UP000234966">
    <property type="component" value="Unassembled WGS sequence"/>
</dbReference>
<evidence type="ECO:0000259" key="11">
    <source>
        <dbReference type="Pfam" id="PF21571"/>
    </source>
</evidence>
<proteinExistence type="inferred from homology"/>
<dbReference type="Gene3D" id="3.40.50.10690">
    <property type="entry name" value="putative lor/sdh protein like domains"/>
    <property type="match status" value="1"/>
</dbReference>
<dbReference type="InterPro" id="IPR007545">
    <property type="entry name" value="LOR/SDH_bifunc_enz_cons_dom"/>
</dbReference>
<evidence type="ECO:0000256" key="3">
    <source>
        <dbReference type="ARBA" id="ARBA00022741"/>
    </source>
</evidence>
<dbReference type="GO" id="GO:0006525">
    <property type="term" value="P:arginine metabolic process"/>
    <property type="evidence" value="ECO:0007669"/>
    <property type="project" value="TreeGrafter"/>
</dbReference>
<dbReference type="GO" id="GO:0016403">
    <property type="term" value="F:dimethylargininase activity"/>
    <property type="evidence" value="ECO:0007669"/>
    <property type="project" value="TreeGrafter"/>
</dbReference>
<dbReference type="InterPro" id="IPR005239">
    <property type="entry name" value="ArgZ/ArgE-like"/>
</dbReference>
<feature type="domain" description="Arginine dihydrolase ArgZ/ArgE-like C-terminal first subdomain" evidence="11">
    <location>
        <begin position="387"/>
        <end position="474"/>
    </location>
</feature>
<dbReference type="RefSeq" id="WP_102207838.1">
    <property type="nucleotide sequence ID" value="NZ_NMQI01000718.1"/>
</dbReference>
<dbReference type="NCBIfam" id="TIGR00300">
    <property type="entry name" value="TIGR00300 family protein"/>
    <property type="match status" value="1"/>
</dbReference>
<organism evidence="12 13">
    <name type="scientific">Fischerella thermalis CCMEE 5330</name>
    <dbReference type="NCBI Taxonomy" id="2019670"/>
    <lineage>
        <taxon>Bacteria</taxon>
        <taxon>Bacillati</taxon>
        <taxon>Cyanobacteriota</taxon>
        <taxon>Cyanophyceae</taxon>
        <taxon>Nostocales</taxon>
        <taxon>Hapalosiphonaceae</taxon>
        <taxon>Fischerella</taxon>
    </lineage>
</organism>
<dbReference type="Pfam" id="PF21571">
    <property type="entry name" value="ArgZ-like_C_1st"/>
    <property type="match status" value="1"/>
</dbReference>
<feature type="active site" description="Nucleophile" evidence="8">
    <location>
        <position position="264"/>
    </location>
</feature>
<gene>
    <name evidence="12" type="ORF">CEN41_24335</name>
</gene>
<dbReference type="InterPro" id="IPR033199">
    <property type="entry name" value="DDAH-like"/>
</dbReference>